<organism evidence="1 2">
    <name type="scientific">Pseudomonas phage Noxifer</name>
    <dbReference type="NCBI Taxonomy" id="2006684"/>
    <lineage>
        <taxon>Viruses</taxon>
        <taxon>Duplodnaviria</taxon>
        <taxon>Heunggongvirae</taxon>
        <taxon>Uroviricota</taxon>
        <taxon>Caudoviricetes</taxon>
        <taxon>Chimalliviridae</taxon>
        <taxon>Noxifervirus</taxon>
        <taxon>Noxifervirus noxifer</taxon>
    </lineage>
</organism>
<gene>
    <name evidence="1" type="ORF">NOXIFER_319</name>
</gene>
<protein>
    <submittedName>
        <fullName evidence="1">Uncharacterized protein</fullName>
    </submittedName>
</protein>
<dbReference type="Proteomes" id="UP000224829">
    <property type="component" value="Segment"/>
</dbReference>
<dbReference type="EMBL" id="MF063068">
    <property type="protein sequence ID" value="ARV77484.1"/>
    <property type="molecule type" value="Genomic_DNA"/>
</dbReference>
<evidence type="ECO:0000313" key="1">
    <source>
        <dbReference type="EMBL" id="ARV77484.1"/>
    </source>
</evidence>
<reference evidence="1 2" key="1">
    <citation type="submission" date="2017-05" db="EMBL/GenBank/DDBJ databases">
        <authorList>
            <person name="Song R."/>
            <person name="Chenine A.L."/>
            <person name="Ruprecht R.M."/>
        </authorList>
    </citation>
    <scope>NUCLEOTIDE SEQUENCE [LARGE SCALE GENOMIC DNA]</scope>
</reference>
<proteinExistence type="predicted"/>
<evidence type="ECO:0000313" key="2">
    <source>
        <dbReference type="Proteomes" id="UP000224829"/>
    </source>
</evidence>
<accession>A0A1Y0SXX4</accession>
<sequence>MTTAVLTPKFILSDCRVTSTITVKDQQGTEHKVKGSTDTYSKQGDLNIREPEGDHNLEAYVIFGEIPTAEALVALAKATGFVNITMVLAAVAMFNIKVPTTPTGFAWVNGSGRIGWLIIEDGQYLLGYAPEGTEYVCFGSGKGYFEASYERTGDILTAFTQAIHRDPLSSDLTYDHHDVESGVTSRMVLSQAEVPTLETLLPVLDATA</sequence>
<name>A0A1Y0SXX4_9CAUD</name>
<keyword evidence="2" id="KW-1185">Reference proteome</keyword>